<comment type="caution">
    <text evidence="6">The sequence shown here is derived from an EMBL/GenBank/DDBJ whole genome shotgun (WGS) entry which is preliminary data.</text>
</comment>
<dbReference type="InterPro" id="IPR053138">
    <property type="entry name" value="N-alpha-Ac-DABA_deacetylase"/>
</dbReference>
<sequence length="225" mass="25165">MEITKGILAPETSYRTPYTIFRSTQPGPVMMIASGIHGNETASIRAAQNLIAKLKTGKWGLRQGTLIITPIMNNKAYSKRIRGVPDLNRTFPRYASGFATHPIAKDWMALARKYKPSWYLDLHEANGLSQLNAKYLGQTLIVNKGNKATGSAKKIISRLNHTIPTKAHHFNLKVKPLGGSSRMAMVHSFNAASVTVETCWSLSFHQRVQYQEEILLQFLKAAKMR</sequence>
<keyword evidence="2" id="KW-0479">Metal-binding</keyword>
<comment type="cofactor">
    <cofactor evidence="1">
        <name>Zn(2+)</name>
        <dbReference type="ChEBI" id="CHEBI:29105"/>
    </cofactor>
</comment>
<evidence type="ECO:0000256" key="4">
    <source>
        <dbReference type="ARBA" id="ARBA00022833"/>
    </source>
</evidence>
<dbReference type="Proteomes" id="UP001519272">
    <property type="component" value="Unassembled WGS sequence"/>
</dbReference>
<dbReference type="InterPro" id="IPR055438">
    <property type="entry name" value="AstE_AspA_cat"/>
</dbReference>
<evidence type="ECO:0000256" key="1">
    <source>
        <dbReference type="ARBA" id="ARBA00001947"/>
    </source>
</evidence>
<dbReference type="RefSeq" id="WP_210090343.1">
    <property type="nucleotide sequence ID" value="NZ_JAGGKG010000018.1"/>
</dbReference>
<name>A0ABS4FW46_9BACL</name>
<keyword evidence="3" id="KW-0378">Hydrolase</keyword>
<evidence type="ECO:0000256" key="2">
    <source>
        <dbReference type="ARBA" id="ARBA00022723"/>
    </source>
</evidence>
<dbReference type="SUPFAM" id="SSF53187">
    <property type="entry name" value="Zn-dependent exopeptidases"/>
    <property type="match status" value="1"/>
</dbReference>
<dbReference type="PANTHER" id="PTHR37326:SF1">
    <property type="entry name" value="BLL3975 PROTEIN"/>
    <property type="match status" value="1"/>
</dbReference>
<dbReference type="Pfam" id="PF24827">
    <property type="entry name" value="AstE_AspA_cat"/>
    <property type="match status" value="1"/>
</dbReference>
<evidence type="ECO:0000259" key="5">
    <source>
        <dbReference type="Pfam" id="PF24827"/>
    </source>
</evidence>
<gene>
    <name evidence="6" type="ORF">J2Z32_003408</name>
</gene>
<dbReference type="PANTHER" id="PTHR37326">
    <property type="entry name" value="BLL3975 PROTEIN"/>
    <property type="match status" value="1"/>
</dbReference>
<evidence type="ECO:0000313" key="6">
    <source>
        <dbReference type="EMBL" id="MBP1906744.1"/>
    </source>
</evidence>
<reference evidence="6 7" key="1">
    <citation type="submission" date="2021-03" db="EMBL/GenBank/DDBJ databases">
        <title>Genomic Encyclopedia of Type Strains, Phase IV (KMG-IV): sequencing the most valuable type-strain genomes for metagenomic binning, comparative biology and taxonomic classification.</title>
        <authorList>
            <person name="Goeker M."/>
        </authorList>
    </citation>
    <scope>NUCLEOTIDE SEQUENCE [LARGE SCALE GENOMIC DNA]</scope>
    <source>
        <strain evidence="6 7">DSM 14349</strain>
    </source>
</reference>
<keyword evidence="7" id="KW-1185">Reference proteome</keyword>
<feature type="domain" description="Succinylglutamate desuccinylase/Aspartoacylase catalytic" evidence="5">
    <location>
        <begin position="26"/>
        <end position="126"/>
    </location>
</feature>
<accession>A0ABS4FW46</accession>
<keyword evidence="4" id="KW-0862">Zinc</keyword>
<evidence type="ECO:0000313" key="7">
    <source>
        <dbReference type="Proteomes" id="UP001519272"/>
    </source>
</evidence>
<dbReference type="EMBL" id="JAGGKG010000018">
    <property type="protein sequence ID" value="MBP1906744.1"/>
    <property type="molecule type" value="Genomic_DNA"/>
</dbReference>
<evidence type="ECO:0000256" key="3">
    <source>
        <dbReference type="ARBA" id="ARBA00022801"/>
    </source>
</evidence>
<organism evidence="6 7">
    <name type="scientific">Paenibacillus turicensis</name>
    <dbReference type="NCBI Taxonomy" id="160487"/>
    <lineage>
        <taxon>Bacteria</taxon>
        <taxon>Bacillati</taxon>
        <taxon>Bacillota</taxon>
        <taxon>Bacilli</taxon>
        <taxon>Bacillales</taxon>
        <taxon>Paenibacillaceae</taxon>
        <taxon>Paenibacillus</taxon>
    </lineage>
</organism>
<dbReference type="Gene3D" id="3.40.630.10">
    <property type="entry name" value="Zn peptidases"/>
    <property type="match status" value="1"/>
</dbReference>
<protein>
    <submittedName>
        <fullName evidence="6">Deacylase</fullName>
    </submittedName>
</protein>
<proteinExistence type="predicted"/>